<dbReference type="Proteomes" id="UP000273119">
    <property type="component" value="Unassembled WGS sequence"/>
</dbReference>
<comment type="catalytic activity">
    <reaction evidence="7">
        <text>(6S)-5-methyl-5,6,7,8-tetrahydrofolate + NAD(+) = (6R)-5,10-methylene-5,6,7,8-tetrahydrofolate + NADH + H(+)</text>
        <dbReference type="Rhea" id="RHEA:19821"/>
        <dbReference type="ChEBI" id="CHEBI:15378"/>
        <dbReference type="ChEBI" id="CHEBI:15636"/>
        <dbReference type="ChEBI" id="CHEBI:18608"/>
        <dbReference type="ChEBI" id="CHEBI:57540"/>
        <dbReference type="ChEBI" id="CHEBI:57945"/>
        <dbReference type="EC" id="1.5.1.54"/>
    </reaction>
    <physiologicalReaction direction="right-to-left" evidence="7">
        <dbReference type="Rhea" id="RHEA:19823"/>
    </physiologicalReaction>
</comment>
<evidence type="ECO:0000256" key="5">
    <source>
        <dbReference type="ARBA" id="ARBA00022827"/>
    </source>
</evidence>
<keyword evidence="5 8" id="KW-0274">FAD</keyword>
<dbReference type="InterPro" id="IPR003171">
    <property type="entry name" value="Mehydrof_redctse-like"/>
</dbReference>
<keyword evidence="4 8" id="KW-0285">Flavoprotein</keyword>
<comment type="similarity">
    <text evidence="3 8">Belongs to the methylenetetrahydrofolate reductase family.</text>
</comment>
<dbReference type="EMBL" id="QQXL01000009">
    <property type="protein sequence ID" value="RKW69499.1"/>
    <property type="molecule type" value="Genomic_DNA"/>
</dbReference>
<comment type="cofactor">
    <cofactor evidence="1 8">
        <name>FAD</name>
        <dbReference type="ChEBI" id="CHEBI:57692"/>
    </cofactor>
</comment>
<keyword evidence="10" id="KW-1185">Reference proteome</keyword>
<evidence type="ECO:0000256" key="8">
    <source>
        <dbReference type="RuleBase" id="RU003862"/>
    </source>
</evidence>
<dbReference type="Pfam" id="PF02219">
    <property type="entry name" value="MTHFR"/>
    <property type="match status" value="1"/>
</dbReference>
<gene>
    <name evidence="9" type="ORF">DWQ67_13220</name>
</gene>
<name>A0A496PFJ0_9MICC</name>
<comment type="pathway">
    <text evidence="2 8">One-carbon metabolism; tetrahydrofolate interconversion.</text>
</comment>
<organism evidence="9 10">
    <name type="scientific">Galactobacter caseinivorans</name>
    <dbReference type="NCBI Taxonomy" id="2676123"/>
    <lineage>
        <taxon>Bacteria</taxon>
        <taxon>Bacillati</taxon>
        <taxon>Actinomycetota</taxon>
        <taxon>Actinomycetes</taxon>
        <taxon>Micrococcales</taxon>
        <taxon>Micrococcaceae</taxon>
        <taxon>Galactobacter</taxon>
    </lineage>
</organism>
<dbReference type="Gene3D" id="3.20.20.220">
    <property type="match status" value="1"/>
</dbReference>
<evidence type="ECO:0000256" key="2">
    <source>
        <dbReference type="ARBA" id="ARBA00004777"/>
    </source>
</evidence>
<dbReference type="RefSeq" id="WP_121486070.1">
    <property type="nucleotide sequence ID" value="NZ_QQXL01000009.1"/>
</dbReference>
<dbReference type="SUPFAM" id="SSF51730">
    <property type="entry name" value="FAD-linked oxidoreductase"/>
    <property type="match status" value="1"/>
</dbReference>
<dbReference type="InterPro" id="IPR029041">
    <property type="entry name" value="FAD-linked_oxidoreductase-like"/>
</dbReference>
<dbReference type="GO" id="GO:0005829">
    <property type="term" value="C:cytosol"/>
    <property type="evidence" value="ECO:0007669"/>
    <property type="project" value="TreeGrafter"/>
</dbReference>
<protein>
    <recommendedName>
        <fullName evidence="8">Methylenetetrahydrofolate reductase</fullName>
    </recommendedName>
</protein>
<accession>A0A496PFJ0</accession>
<evidence type="ECO:0000313" key="9">
    <source>
        <dbReference type="EMBL" id="RKW69499.1"/>
    </source>
</evidence>
<dbReference type="GO" id="GO:0106312">
    <property type="term" value="F:methylenetetrahydrofolate reductase (NADH) activity"/>
    <property type="evidence" value="ECO:0007669"/>
    <property type="project" value="UniProtKB-EC"/>
</dbReference>
<evidence type="ECO:0000256" key="3">
    <source>
        <dbReference type="ARBA" id="ARBA00006743"/>
    </source>
</evidence>
<sequence length="307" mass="33456">MPHYPATPPSLSYEVYPPATPRAREALNTTLDALAATHPDFVSVTYSGTPERRRTTLELIHQILDHTRLRPLAHLTCVGESADTLTDLVRHFISLGVRGVLAMRGDLPADPNGERGEYPFARYLIELIRRVEAQNAVALGAGRLSIGVAAYPVRHPESPSFQHDIEVLLGKQRSGADYAITQVYFRPEEYTGLVAAARTAGVSIPIVPGLLPVDDVRRLERLSAMTGVAPDPLLAAALEAARTESERTRIGVDFAASLARRALEDGAPGVHVYTFNKHRGATELVERLELPRRRADARLDSAARVGA</sequence>
<evidence type="ECO:0000313" key="10">
    <source>
        <dbReference type="Proteomes" id="UP000273119"/>
    </source>
</evidence>
<dbReference type="UniPathway" id="UPA00193"/>
<dbReference type="GO" id="GO:0035999">
    <property type="term" value="P:tetrahydrofolate interconversion"/>
    <property type="evidence" value="ECO:0007669"/>
    <property type="project" value="UniProtKB-UniPathway"/>
</dbReference>
<keyword evidence="6 8" id="KW-0560">Oxidoreductase</keyword>
<evidence type="ECO:0000256" key="7">
    <source>
        <dbReference type="ARBA" id="ARBA00048628"/>
    </source>
</evidence>
<evidence type="ECO:0000256" key="1">
    <source>
        <dbReference type="ARBA" id="ARBA00001974"/>
    </source>
</evidence>
<dbReference type="PANTHER" id="PTHR45754:SF3">
    <property type="entry name" value="METHYLENETETRAHYDROFOLATE REDUCTASE (NADPH)"/>
    <property type="match status" value="1"/>
</dbReference>
<dbReference type="AlphaFoldDB" id="A0A496PFJ0"/>
<dbReference type="CDD" id="cd00537">
    <property type="entry name" value="MTHFR"/>
    <property type="match status" value="1"/>
</dbReference>
<comment type="caution">
    <text evidence="9">The sequence shown here is derived from an EMBL/GenBank/DDBJ whole genome shotgun (WGS) entry which is preliminary data.</text>
</comment>
<dbReference type="GO" id="GO:0009086">
    <property type="term" value="P:methionine biosynthetic process"/>
    <property type="evidence" value="ECO:0007669"/>
    <property type="project" value="TreeGrafter"/>
</dbReference>
<dbReference type="GO" id="GO:0071949">
    <property type="term" value="F:FAD binding"/>
    <property type="evidence" value="ECO:0007669"/>
    <property type="project" value="TreeGrafter"/>
</dbReference>
<dbReference type="PANTHER" id="PTHR45754">
    <property type="entry name" value="METHYLENETETRAHYDROFOLATE REDUCTASE"/>
    <property type="match status" value="1"/>
</dbReference>
<proteinExistence type="inferred from homology"/>
<evidence type="ECO:0000256" key="6">
    <source>
        <dbReference type="ARBA" id="ARBA00023002"/>
    </source>
</evidence>
<reference evidence="9 10" key="1">
    <citation type="submission" date="2018-07" db="EMBL/GenBank/DDBJ databases">
        <title>Arthrobacter sp. nov., isolated from raw cow's milk with high bacterial count.</title>
        <authorList>
            <person name="Hahne J."/>
            <person name="Isele D."/>
            <person name="Lipski A."/>
        </authorList>
    </citation>
    <scope>NUCLEOTIDE SEQUENCE [LARGE SCALE GENOMIC DNA]</scope>
    <source>
        <strain evidence="9 10">JZ R-183</strain>
    </source>
</reference>
<evidence type="ECO:0000256" key="4">
    <source>
        <dbReference type="ARBA" id="ARBA00022630"/>
    </source>
</evidence>